<accession>A0A4R6IEW5</accession>
<dbReference type="EMBL" id="SNWM01000005">
    <property type="protein sequence ID" value="TDO20306.1"/>
    <property type="molecule type" value="Genomic_DNA"/>
</dbReference>
<dbReference type="AlphaFoldDB" id="A0A4R6IEW5"/>
<comment type="caution">
    <text evidence="2">The sequence shown here is derived from an EMBL/GenBank/DDBJ whole genome shotgun (WGS) entry which is preliminary data.</text>
</comment>
<evidence type="ECO:0000313" key="3">
    <source>
        <dbReference type="Proteomes" id="UP000295499"/>
    </source>
</evidence>
<keyword evidence="3" id="KW-1185">Reference proteome</keyword>
<keyword evidence="1" id="KW-0472">Membrane</keyword>
<feature type="transmembrane region" description="Helical" evidence="1">
    <location>
        <begin position="146"/>
        <end position="169"/>
    </location>
</feature>
<keyword evidence="1" id="KW-0812">Transmembrane</keyword>
<dbReference type="Proteomes" id="UP000295499">
    <property type="component" value="Unassembled WGS sequence"/>
</dbReference>
<dbReference type="PROSITE" id="PS51257">
    <property type="entry name" value="PROKAR_LIPOPROTEIN"/>
    <property type="match status" value="1"/>
</dbReference>
<sequence>MLVHTKLLLIVGSVLILLSACQLFKKTTTDNTAEKIHSAESTNLTAHELNSEQLSRQIVAVKNDSALVQTSLTIWPRGPFKFSADSGFTGTAERIQLTTSTKTGSAQAGKETLKKHTVSVADKKVSAKATADKSSTKKAKVSSPEAFPYLVIGVIIIALMITLAGYLIVKAR</sequence>
<keyword evidence="1" id="KW-1133">Transmembrane helix</keyword>
<protein>
    <submittedName>
        <fullName evidence="2">Uncharacterized protein</fullName>
    </submittedName>
</protein>
<evidence type="ECO:0000256" key="1">
    <source>
        <dbReference type="SAM" id="Phobius"/>
    </source>
</evidence>
<gene>
    <name evidence="2" type="ORF">CLV32_4066</name>
</gene>
<reference evidence="2 3" key="1">
    <citation type="submission" date="2019-03" db="EMBL/GenBank/DDBJ databases">
        <title>Genomic Encyclopedia of Archaeal and Bacterial Type Strains, Phase II (KMG-II): from individual species to whole genera.</title>
        <authorList>
            <person name="Goeker M."/>
        </authorList>
    </citation>
    <scope>NUCLEOTIDE SEQUENCE [LARGE SCALE GENOMIC DNA]</scope>
    <source>
        <strain evidence="2 3">DSM 19034</strain>
    </source>
</reference>
<organism evidence="2 3">
    <name type="scientific">Pedobacter duraquae</name>
    <dbReference type="NCBI Taxonomy" id="425511"/>
    <lineage>
        <taxon>Bacteria</taxon>
        <taxon>Pseudomonadati</taxon>
        <taxon>Bacteroidota</taxon>
        <taxon>Sphingobacteriia</taxon>
        <taxon>Sphingobacteriales</taxon>
        <taxon>Sphingobacteriaceae</taxon>
        <taxon>Pedobacter</taxon>
    </lineage>
</organism>
<evidence type="ECO:0000313" key="2">
    <source>
        <dbReference type="EMBL" id="TDO20306.1"/>
    </source>
</evidence>
<proteinExistence type="predicted"/>
<name>A0A4R6IEW5_9SPHI</name>